<protein>
    <recommendedName>
        <fullName evidence="9">Rod shape-determining protein RodA</fullName>
    </recommendedName>
</protein>
<dbReference type="PANTHER" id="PTHR30474:SF1">
    <property type="entry name" value="PEPTIDOGLYCAN GLYCOSYLTRANSFERASE MRDB"/>
    <property type="match status" value="1"/>
</dbReference>
<evidence type="ECO:0000256" key="1">
    <source>
        <dbReference type="ARBA" id="ARBA00004141"/>
    </source>
</evidence>
<evidence type="ECO:0000313" key="8">
    <source>
        <dbReference type="Proteomes" id="UP000177208"/>
    </source>
</evidence>
<dbReference type="Proteomes" id="UP000177208">
    <property type="component" value="Unassembled WGS sequence"/>
</dbReference>
<dbReference type="AlphaFoldDB" id="A0A1F7GEG2"/>
<evidence type="ECO:0008006" key="9">
    <source>
        <dbReference type="Google" id="ProtNLM"/>
    </source>
</evidence>
<organism evidence="7 8">
    <name type="scientific">Candidatus Roizmanbacteria bacterium RIFCSPHIGHO2_01_FULL_39_12c</name>
    <dbReference type="NCBI Taxonomy" id="1802031"/>
    <lineage>
        <taxon>Bacteria</taxon>
        <taxon>Candidatus Roizmaniibacteriota</taxon>
    </lineage>
</organism>
<dbReference type="GO" id="GO:0051301">
    <property type="term" value="P:cell division"/>
    <property type="evidence" value="ECO:0007669"/>
    <property type="project" value="InterPro"/>
</dbReference>
<feature type="transmembrane region" description="Helical" evidence="6">
    <location>
        <begin position="293"/>
        <end position="315"/>
    </location>
</feature>
<comment type="subcellular location">
    <subcellularLocation>
        <location evidence="1">Membrane</location>
        <topology evidence="1">Multi-pass membrane protein</topology>
    </subcellularLocation>
</comment>
<name>A0A1F7GEG2_9BACT</name>
<dbReference type="GO" id="GO:0015648">
    <property type="term" value="F:lipid-linked peptidoglycan transporter activity"/>
    <property type="evidence" value="ECO:0007669"/>
    <property type="project" value="TreeGrafter"/>
</dbReference>
<keyword evidence="5 6" id="KW-0472">Membrane</keyword>
<evidence type="ECO:0000256" key="3">
    <source>
        <dbReference type="ARBA" id="ARBA00022960"/>
    </source>
</evidence>
<feature type="transmembrane region" description="Helical" evidence="6">
    <location>
        <begin position="321"/>
        <end position="343"/>
    </location>
</feature>
<proteinExistence type="predicted"/>
<comment type="caution">
    <text evidence="7">The sequence shown here is derived from an EMBL/GenBank/DDBJ whole genome shotgun (WGS) entry which is preliminary data.</text>
</comment>
<gene>
    <name evidence="7" type="ORF">A2774_04030</name>
</gene>
<keyword evidence="4 6" id="KW-1133">Transmembrane helix</keyword>
<evidence type="ECO:0000256" key="6">
    <source>
        <dbReference type="SAM" id="Phobius"/>
    </source>
</evidence>
<feature type="transmembrane region" description="Helical" evidence="6">
    <location>
        <begin position="142"/>
        <end position="158"/>
    </location>
</feature>
<dbReference type="PANTHER" id="PTHR30474">
    <property type="entry name" value="CELL CYCLE PROTEIN"/>
    <property type="match status" value="1"/>
</dbReference>
<feature type="transmembrane region" description="Helical" evidence="6">
    <location>
        <begin position="31"/>
        <end position="48"/>
    </location>
</feature>
<evidence type="ECO:0000256" key="2">
    <source>
        <dbReference type="ARBA" id="ARBA00022692"/>
    </source>
</evidence>
<evidence type="ECO:0000256" key="4">
    <source>
        <dbReference type="ARBA" id="ARBA00022989"/>
    </source>
</evidence>
<dbReference type="GO" id="GO:0005886">
    <property type="term" value="C:plasma membrane"/>
    <property type="evidence" value="ECO:0007669"/>
    <property type="project" value="TreeGrafter"/>
</dbReference>
<feature type="transmembrane region" description="Helical" evidence="6">
    <location>
        <begin position="117"/>
        <end position="136"/>
    </location>
</feature>
<keyword evidence="2 6" id="KW-0812">Transmembrane</keyword>
<dbReference type="GO" id="GO:0032153">
    <property type="term" value="C:cell division site"/>
    <property type="evidence" value="ECO:0007669"/>
    <property type="project" value="TreeGrafter"/>
</dbReference>
<feature type="transmembrane region" description="Helical" evidence="6">
    <location>
        <begin position="86"/>
        <end position="110"/>
    </location>
</feature>
<dbReference type="GO" id="GO:0008360">
    <property type="term" value="P:regulation of cell shape"/>
    <property type="evidence" value="ECO:0007669"/>
    <property type="project" value="UniProtKB-KW"/>
</dbReference>
<keyword evidence="3" id="KW-0133">Cell shape</keyword>
<evidence type="ECO:0000256" key="5">
    <source>
        <dbReference type="ARBA" id="ARBA00023136"/>
    </source>
</evidence>
<dbReference type="Pfam" id="PF01098">
    <property type="entry name" value="FTSW_RODA_SPOVE"/>
    <property type="match status" value="1"/>
</dbReference>
<accession>A0A1F7GEG2</accession>
<dbReference type="InterPro" id="IPR001182">
    <property type="entry name" value="FtsW/RodA"/>
</dbReference>
<evidence type="ECO:0000313" key="7">
    <source>
        <dbReference type="EMBL" id="OGK17341.1"/>
    </source>
</evidence>
<sequence length="344" mass="39787">MTKIILPVFFLNLLGFFNLFGIDQALAVKQFYFIVACFAAFFLVKKIGRNFITANSVFFYWLSIGFLILTFFIGKEIRGSKRWIDFYFFNFQASEIFKPFFILFLANYLIRDYRLELSLKTFLKSLGFFLLPFLLVFKQPDLGNAGVYLFVFLILIMFSGLPKKYLFYISLALLIIFPVFWNLMKVYQRDRILSFFNPKLDQRGTAYNMTQAIITVGSGKLLGRGLGLGTQSRLYFLPENHTDFAYSSLVEQFGFLGGLVVIGLYIFVVYLLIRRLLYFYYSREADMKKKFLYSIGFMSYFIFQIFVNIGMNVGLFPITGIALPFISFGGSSLVATMVSMALLP</sequence>
<feature type="transmembrane region" description="Helical" evidence="6">
    <location>
        <begin position="165"/>
        <end position="184"/>
    </location>
</feature>
<feature type="transmembrane region" description="Helical" evidence="6">
    <location>
        <begin position="57"/>
        <end position="74"/>
    </location>
</feature>
<dbReference type="EMBL" id="MFZG01000009">
    <property type="protein sequence ID" value="OGK17341.1"/>
    <property type="molecule type" value="Genomic_DNA"/>
</dbReference>
<reference evidence="7 8" key="1">
    <citation type="journal article" date="2016" name="Nat. Commun.">
        <title>Thousands of microbial genomes shed light on interconnected biogeochemical processes in an aquifer system.</title>
        <authorList>
            <person name="Anantharaman K."/>
            <person name="Brown C.T."/>
            <person name="Hug L.A."/>
            <person name="Sharon I."/>
            <person name="Castelle C.J."/>
            <person name="Probst A.J."/>
            <person name="Thomas B.C."/>
            <person name="Singh A."/>
            <person name="Wilkins M.J."/>
            <person name="Karaoz U."/>
            <person name="Brodie E.L."/>
            <person name="Williams K.H."/>
            <person name="Hubbard S.S."/>
            <person name="Banfield J.F."/>
        </authorList>
    </citation>
    <scope>NUCLEOTIDE SEQUENCE [LARGE SCALE GENOMIC DNA]</scope>
</reference>
<feature type="transmembrane region" description="Helical" evidence="6">
    <location>
        <begin position="253"/>
        <end position="273"/>
    </location>
</feature>